<keyword evidence="3" id="KW-1185">Reference proteome</keyword>
<name>A0ABP8IJG8_9BACT</name>
<dbReference type="InterPro" id="IPR001584">
    <property type="entry name" value="Integrase_cat-core"/>
</dbReference>
<dbReference type="Gene3D" id="3.30.420.10">
    <property type="entry name" value="Ribonuclease H-like superfamily/Ribonuclease H"/>
    <property type="match status" value="1"/>
</dbReference>
<dbReference type="InterPro" id="IPR048020">
    <property type="entry name" value="Transpos_IS3"/>
</dbReference>
<evidence type="ECO:0000313" key="3">
    <source>
        <dbReference type="Proteomes" id="UP001501153"/>
    </source>
</evidence>
<dbReference type="NCBIfam" id="NF033516">
    <property type="entry name" value="transpos_IS3"/>
    <property type="match status" value="1"/>
</dbReference>
<sequence length="299" mass="34289">MSRYRFIEAQQRQYPVRLLCHVLGVPASGYYAWQQGQQHAGSQQSPAWEEALVKVFGRHKRRYGTRRLQVALRRKGYRVGRQRLRVAMRRRGLHALQPKAYTPRTTDSTHGLRCAPNRLLLQPKPTVANQVWVSDITYLPLANGAWAYLCAFQDVASKQVVGWQVGATMPEELVTAALQRAFWAQPPAPGLLVHSDRGGQYCGKAYRQLLHDHQAVRSQSRRGDCYDNAQAESLWSRLKTEVLELRERPVFADLADAQTSVADYFDYYNHERLHSSIDYQTPYHTHQHLLQLNALNCPA</sequence>
<dbReference type="InterPro" id="IPR050900">
    <property type="entry name" value="Transposase_IS3/IS150/IS904"/>
</dbReference>
<dbReference type="Proteomes" id="UP001501153">
    <property type="component" value="Unassembled WGS sequence"/>
</dbReference>
<evidence type="ECO:0000259" key="1">
    <source>
        <dbReference type="PROSITE" id="PS50994"/>
    </source>
</evidence>
<feature type="domain" description="Integrase catalytic" evidence="1">
    <location>
        <begin position="121"/>
        <end position="290"/>
    </location>
</feature>
<proteinExistence type="predicted"/>
<dbReference type="EMBL" id="BAABGZ010000041">
    <property type="protein sequence ID" value="GAA4360335.1"/>
    <property type="molecule type" value="Genomic_DNA"/>
</dbReference>
<dbReference type="InterPro" id="IPR012337">
    <property type="entry name" value="RNaseH-like_sf"/>
</dbReference>
<protein>
    <recommendedName>
        <fullName evidence="1">Integrase catalytic domain-containing protein</fullName>
    </recommendedName>
</protein>
<dbReference type="RefSeq" id="WP_345236621.1">
    <property type="nucleotide sequence ID" value="NZ_BAABGZ010000041.1"/>
</dbReference>
<gene>
    <name evidence="2" type="ORF">GCM10023185_27270</name>
</gene>
<dbReference type="Pfam" id="PF00665">
    <property type="entry name" value="rve"/>
    <property type="match status" value="1"/>
</dbReference>
<dbReference type="InterPro" id="IPR036397">
    <property type="entry name" value="RNaseH_sf"/>
</dbReference>
<evidence type="ECO:0000313" key="2">
    <source>
        <dbReference type="EMBL" id="GAA4360335.1"/>
    </source>
</evidence>
<comment type="caution">
    <text evidence="2">The sequence shown here is derived from an EMBL/GenBank/DDBJ whole genome shotgun (WGS) entry which is preliminary data.</text>
</comment>
<dbReference type="PROSITE" id="PS50994">
    <property type="entry name" value="INTEGRASE"/>
    <property type="match status" value="1"/>
</dbReference>
<reference evidence="3" key="1">
    <citation type="journal article" date="2019" name="Int. J. Syst. Evol. Microbiol.">
        <title>The Global Catalogue of Microorganisms (GCM) 10K type strain sequencing project: providing services to taxonomists for standard genome sequencing and annotation.</title>
        <authorList>
            <consortium name="The Broad Institute Genomics Platform"/>
            <consortium name="The Broad Institute Genome Sequencing Center for Infectious Disease"/>
            <person name="Wu L."/>
            <person name="Ma J."/>
        </authorList>
    </citation>
    <scope>NUCLEOTIDE SEQUENCE [LARGE SCALE GENOMIC DNA]</scope>
    <source>
        <strain evidence="3">JCM 17923</strain>
    </source>
</reference>
<dbReference type="PANTHER" id="PTHR46889:SF4">
    <property type="entry name" value="TRANSPOSASE INSO FOR INSERTION SEQUENCE ELEMENT IS911B-RELATED"/>
    <property type="match status" value="1"/>
</dbReference>
<dbReference type="Pfam" id="PF13276">
    <property type="entry name" value="HTH_21"/>
    <property type="match status" value="1"/>
</dbReference>
<organism evidence="2 3">
    <name type="scientific">Hymenobacter saemangeumensis</name>
    <dbReference type="NCBI Taxonomy" id="1084522"/>
    <lineage>
        <taxon>Bacteria</taxon>
        <taxon>Pseudomonadati</taxon>
        <taxon>Bacteroidota</taxon>
        <taxon>Cytophagia</taxon>
        <taxon>Cytophagales</taxon>
        <taxon>Hymenobacteraceae</taxon>
        <taxon>Hymenobacter</taxon>
    </lineage>
</organism>
<dbReference type="Pfam" id="PF13333">
    <property type="entry name" value="rve_2"/>
    <property type="match status" value="1"/>
</dbReference>
<accession>A0ABP8IJG8</accession>
<dbReference type="SUPFAM" id="SSF53098">
    <property type="entry name" value="Ribonuclease H-like"/>
    <property type="match status" value="1"/>
</dbReference>
<dbReference type="PANTHER" id="PTHR46889">
    <property type="entry name" value="TRANSPOSASE INSF FOR INSERTION SEQUENCE IS3B-RELATED"/>
    <property type="match status" value="1"/>
</dbReference>
<dbReference type="InterPro" id="IPR025948">
    <property type="entry name" value="HTH-like_dom"/>
</dbReference>